<organism evidence="2 3">
    <name type="scientific">Bradyrhizobium erythrophlei</name>
    <dbReference type="NCBI Taxonomy" id="1437360"/>
    <lineage>
        <taxon>Bacteria</taxon>
        <taxon>Pseudomonadati</taxon>
        <taxon>Pseudomonadota</taxon>
        <taxon>Alphaproteobacteria</taxon>
        <taxon>Hyphomicrobiales</taxon>
        <taxon>Nitrobacteraceae</taxon>
        <taxon>Bradyrhizobium</taxon>
    </lineage>
</organism>
<name>A0A1M7UEV3_9BRAD</name>
<evidence type="ECO:0000313" key="3">
    <source>
        <dbReference type="Proteomes" id="UP000184096"/>
    </source>
</evidence>
<dbReference type="EMBL" id="LT670849">
    <property type="protein sequence ID" value="SHN81549.1"/>
    <property type="molecule type" value="Genomic_DNA"/>
</dbReference>
<dbReference type="Proteomes" id="UP000184096">
    <property type="component" value="Chromosome I"/>
</dbReference>
<feature type="signal peptide" evidence="1">
    <location>
        <begin position="1"/>
        <end position="27"/>
    </location>
</feature>
<gene>
    <name evidence="2" type="ORF">SAMN05444170_4763</name>
</gene>
<accession>A0A1M7UEV3</accession>
<keyword evidence="3" id="KW-1185">Reference proteome</keyword>
<proteinExistence type="predicted"/>
<evidence type="ECO:0000256" key="1">
    <source>
        <dbReference type="SAM" id="SignalP"/>
    </source>
</evidence>
<keyword evidence="1" id="KW-0732">Signal</keyword>
<protein>
    <submittedName>
        <fullName evidence="2">Uncharacterized protein</fullName>
    </submittedName>
</protein>
<dbReference type="RefSeq" id="WP_156898669.1">
    <property type="nucleotide sequence ID" value="NZ_LT670849.1"/>
</dbReference>
<feature type="chain" id="PRO_5013360095" evidence="1">
    <location>
        <begin position="28"/>
        <end position="56"/>
    </location>
</feature>
<sequence length="56" mass="6019">MLRFSIALVAVLALIGATTVAVSPASAYTGAAFNKCMAKCQAQGSRRCDWWCDKKH</sequence>
<evidence type="ECO:0000313" key="2">
    <source>
        <dbReference type="EMBL" id="SHN81549.1"/>
    </source>
</evidence>
<reference evidence="3" key="1">
    <citation type="submission" date="2016-11" db="EMBL/GenBank/DDBJ databases">
        <authorList>
            <person name="Varghese N."/>
            <person name="Submissions S."/>
        </authorList>
    </citation>
    <scope>NUCLEOTIDE SEQUENCE [LARGE SCALE GENOMIC DNA]</scope>
    <source>
        <strain evidence="3">GAS401</strain>
    </source>
</reference>
<dbReference type="AlphaFoldDB" id="A0A1M7UEV3"/>